<dbReference type="PANTHER" id="PTHR40252:SF2">
    <property type="entry name" value="BLR0328 PROTEIN"/>
    <property type="match status" value="1"/>
</dbReference>
<proteinExistence type="predicted"/>
<organism evidence="3 4">
    <name type="scientific">Pseudobutyrivibrio ruminis</name>
    <dbReference type="NCBI Taxonomy" id="46206"/>
    <lineage>
        <taxon>Bacteria</taxon>
        <taxon>Bacillati</taxon>
        <taxon>Bacillota</taxon>
        <taxon>Clostridia</taxon>
        <taxon>Lachnospirales</taxon>
        <taxon>Lachnospiraceae</taxon>
        <taxon>Pseudobutyrivibrio</taxon>
    </lineage>
</organism>
<name>A0A1H7LZR5_9FIRM</name>
<feature type="domain" description="FIST C-domain" evidence="2">
    <location>
        <begin position="221"/>
        <end position="351"/>
    </location>
</feature>
<dbReference type="InterPro" id="IPR013702">
    <property type="entry name" value="FIST_domain_N"/>
</dbReference>
<evidence type="ECO:0000259" key="1">
    <source>
        <dbReference type="SMART" id="SM00897"/>
    </source>
</evidence>
<dbReference type="Proteomes" id="UP000182321">
    <property type="component" value="Unassembled WGS sequence"/>
</dbReference>
<dbReference type="Pfam" id="PF10442">
    <property type="entry name" value="FIST_C"/>
    <property type="match status" value="1"/>
</dbReference>
<gene>
    <name evidence="3" type="ORF">SAMN02910377_02504</name>
</gene>
<evidence type="ECO:0000313" key="4">
    <source>
        <dbReference type="Proteomes" id="UP000182321"/>
    </source>
</evidence>
<dbReference type="InterPro" id="IPR019494">
    <property type="entry name" value="FIST_C"/>
</dbReference>
<keyword evidence="4" id="KW-1185">Reference proteome</keyword>
<reference evidence="4" key="1">
    <citation type="submission" date="2016-10" db="EMBL/GenBank/DDBJ databases">
        <authorList>
            <person name="Varghese N."/>
        </authorList>
    </citation>
    <scope>NUCLEOTIDE SEQUENCE [LARGE SCALE GENOMIC DNA]</scope>
    <source>
        <strain evidence="4">ACV-9</strain>
    </source>
</reference>
<dbReference type="RefSeq" id="WP_044938428.1">
    <property type="nucleotide sequence ID" value="NZ_FNZX01000019.1"/>
</dbReference>
<protein>
    <submittedName>
        <fullName evidence="3">Uncharacterized conserved protein, contains FIST_N domain</fullName>
    </submittedName>
</protein>
<dbReference type="PANTHER" id="PTHR40252">
    <property type="entry name" value="BLR0328 PROTEIN"/>
    <property type="match status" value="1"/>
</dbReference>
<accession>A0A1H7LZR5</accession>
<feature type="domain" description="FIST" evidence="1">
    <location>
        <begin position="26"/>
        <end position="220"/>
    </location>
</feature>
<dbReference type="Pfam" id="PF08495">
    <property type="entry name" value="FIST"/>
    <property type="match status" value="1"/>
</dbReference>
<evidence type="ECO:0000313" key="3">
    <source>
        <dbReference type="EMBL" id="SEL04473.1"/>
    </source>
</evidence>
<dbReference type="SMART" id="SM01204">
    <property type="entry name" value="FIST_C"/>
    <property type="match status" value="1"/>
</dbReference>
<sequence>MQISIGTSMKADVNSAVAEVIGKANNPKLLILLCAYEHLKDASEQIANKFPGVDLIGTSTTSYYESESSDKRMVLISFGADAEVEVGILRNLSKAPLQDIASMEQKVSKIGAGDGNTVCIEFCTNDEERLVSSMNVALEKANIPIVGGTIFGYPADATGYAMLNGVLYPDACCYALIKNKTGKIRTYSELIFRPIEGANTHIATKVNLAKKELISLDGRPAADVYCEDAGVSRSELVDNVLVSPLGRVIGDEIFISSPYAIGENGSLINYKKINENDTIQIMELMDYDEIGAETRRQIKEENKKISFVFSVNCIYRHLLYTQRNYLTEYLTAMKGVGPHVGIIGGGEQYKKQHVNQTMVCAVFE</sequence>
<evidence type="ECO:0000259" key="2">
    <source>
        <dbReference type="SMART" id="SM01204"/>
    </source>
</evidence>
<dbReference type="SMART" id="SM00897">
    <property type="entry name" value="FIST"/>
    <property type="match status" value="1"/>
</dbReference>
<dbReference type="AlphaFoldDB" id="A0A1H7LZR5"/>
<dbReference type="EMBL" id="FNZX01000019">
    <property type="protein sequence ID" value="SEL04473.1"/>
    <property type="molecule type" value="Genomic_DNA"/>
</dbReference>